<evidence type="ECO:0000256" key="16">
    <source>
        <dbReference type="RuleBase" id="RU000457"/>
    </source>
</evidence>
<proteinExistence type="inferred from homology"/>
<keyword evidence="11 16" id="KW-0249">Electron transport</keyword>
<evidence type="ECO:0000256" key="11">
    <source>
        <dbReference type="ARBA" id="ARBA00022982"/>
    </source>
</evidence>
<dbReference type="GO" id="GO:0005507">
    <property type="term" value="F:copper ion binding"/>
    <property type="evidence" value="ECO:0007669"/>
    <property type="project" value="InterPro"/>
</dbReference>
<keyword evidence="14 16" id="KW-0472">Membrane</keyword>
<keyword evidence="7 16" id="KW-0479">Metal-binding</keyword>
<evidence type="ECO:0000256" key="1">
    <source>
        <dbReference type="ARBA" id="ARBA00004448"/>
    </source>
</evidence>
<dbReference type="CDD" id="cd13912">
    <property type="entry name" value="CcO_II_C"/>
    <property type="match status" value="1"/>
</dbReference>
<keyword evidence="5 16" id="KW-0679">Respiratory chain</keyword>
<dbReference type="PROSITE" id="PS50857">
    <property type="entry name" value="COX2_CUA"/>
    <property type="match status" value="1"/>
</dbReference>
<dbReference type="InterPro" id="IPR034210">
    <property type="entry name" value="CcO_II_C"/>
</dbReference>
<dbReference type="SUPFAM" id="SSF81464">
    <property type="entry name" value="Cytochrome c oxidase subunit II-like, transmembrane region"/>
    <property type="match status" value="1"/>
</dbReference>
<dbReference type="Gene3D" id="2.60.40.420">
    <property type="entry name" value="Cupredoxins - blue copper proteins"/>
    <property type="match status" value="1"/>
</dbReference>
<feature type="transmembrane region" description="Helical" evidence="17">
    <location>
        <begin position="21"/>
        <end position="43"/>
    </location>
</feature>
<reference evidence="20" key="2">
    <citation type="submission" date="2009-04" db="EMBL/GenBank/DDBJ databases">
        <title>Two group II introns and their evolutionary origins in Endomyzostoma (Myzostomida) mitochondrial genome.</title>
        <authorList>
            <person name="Zhong M."/>
            <person name="Bleidorn C."/>
            <person name="Halanych K.M."/>
        </authorList>
    </citation>
    <scope>NUCLEOTIDE SEQUENCE</scope>
</reference>
<dbReference type="SUPFAM" id="SSF49503">
    <property type="entry name" value="Cupredoxins"/>
    <property type="match status" value="1"/>
</dbReference>
<dbReference type="PROSITE" id="PS50999">
    <property type="entry name" value="COX2_TM"/>
    <property type="match status" value="1"/>
</dbReference>
<evidence type="ECO:0000256" key="17">
    <source>
        <dbReference type="SAM" id="Phobius"/>
    </source>
</evidence>
<evidence type="ECO:0000256" key="5">
    <source>
        <dbReference type="ARBA" id="ARBA00022660"/>
    </source>
</evidence>
<name>C7BG50_9ANNE</name>
<evidence type="ECO:0000259" key="18">
    <source>
        <dbReference type="PROSITE" id="PS50857"/>
    </source>
</evidence>
<dbReference type="InterPro" id="IPR011759">
    <property type="entry name" value="Cyt_c_oxidase_su2_TM_dom"/>
</dbReference>
<dbReference type="InterPro" id="IPR014222">
    <property type="entry name" value="Cyt_c_oxidase_su2"/>
</dbReference>
<keyword evidence="6 16" id="KW-0812">Transmembrane</keyword>
<dbReference type="GO" id="GO:0042773">
    <property type="term" value="P:ATP synthesis coupled electron transport"/>
    <property type="evidence" value="ECO:0007669"/>
    <property type="project" value="TreeGrafter"/>
</dbReference>
<reference evidence="20" key="1">
    <citation type="journal article" date="2009" name="BMC Evol. Biol.">
        <title>On the phylogenetic position of Myzostomida: can 77 genes get it wrong?</title>
        <authorList>
            <person name="Bleidorn C."/>
            <person name="Podsiadlowski L."/>
            <person name="Zhong M."/>
            <person name="Eeckhaut I."/>
            <person name="Hartmann S."/>
            <person name="Halanych K.M."/>
            <person name="Tiedemann R."/>
        </authorList>
    </citation>
    <scope>NUCLEOTIDE SEQUENCE</scope>
</reference>
<dbReference type="InterPro" id="IPR002429">
    <property type="entry name" value="CcO_II-like_C"/>
</dbReference>
<dbReference type="EMBL" id="FJ975144">
    <property type="protein sequence ID" value="ACR55907.1"/>
    <property type="molecule type" value="Genomic_DNA"/>
</dbReference>
<evidence type="ECO:0000256" key="14">
    <source>
        <dbReference type="ARBA" id="ARBA00023136"/>
    </source>
</evidence>
<evidence type="ECO:0000256" key="9">
    <source>
        <dbReference type="ARBA" id="ARBA00022842"/>
    </source>
</evidence>
<keyword evidence="16 20" id="KW-0496">Mitochondrion</keyword>
<dbReference type="PROSITE" id="PS00078">
    <property type="entry name" value="COX2"/>
    <property type="match status" value="1"/>
</dbReference>
<comment type="function">
    <text evidence="16">Component of the cytochrome c oxidase, the last enzyme in the mitochondrial electron transport chain which drives oxidative phosphorylation. The respiratory chain contains 3 multisubunit complexes succinate dehydrogenase (complex II, CII), ubiquinol-cytochrome c oxidoreductase (cytochrome b-c1 complex, complex III, CIII) and cytochrome c oxidase (complex IV, CIV), that cooperate to transfer electrons derived from NADH and succinate to molecular oxygen, creating an electrochemical gradient over the inner membrane that drives transmembrane transport and the ATP synthase. Cytochrome c oxidase is the component of the respiratory chain that catalyzes the reduction of oxygen to water. Electrons originating from reduced cytochrome c in the intermembrane space (IMS) are transferred via the dinuclear copper A center (CU(A)) of subunit 2 and heme A of subunit 1 to the active site in subunit 1, a binuclear center (BNC) formed by heme A3 and copper B (CU(B)). The BNC reduces molecular oxygen to 2 water molecules using 4 electrons from cytochrome c in the IMS and 4 protons from the mitochondrial matrix.</text>
</comment>
<sequence>MALWNQMDFQDSSSFVMKELILLHDHCMFILFLIMTVMMALFIMFMANKLPTKTQNSMNLIEVIWTVIPMLILILMAIPSLQILYMMEDTNLSFMTLKIIGHQWYWSYEYTDFYSLEFDSYMLPTENLMSGDYRLLSVDNKTPLPMNMNIRLLVSASDVIHSWAIPSLGMKIDAIPGRLNQTMMLINRPGVFYGQCSEICGTNHSFMPIVIESIMPKLFINWVKKM</sequence>
<feature type="transmembrane region" description="Helical" evidence="17">
    <location>
        <begin position="63"/>
        <end position="85"/>
    </location>
</feature>
<gene>
    <name evidence="20" type="primary">cox2</name>
</gene>
<geneLocation type="mitochondrion" evidence="20"/>
<comment type="similarity">
    <text evidence="2 16">Belongs to the cytochrome c oxidase subunit 2 family.</text>
</comment>
<dbReference type="InterPro" id="IPR001505">
    <property type="entry name" value="Copper_CuA"/>
</dbReference>
<evidence type="ECO:0000259" key="19">
    <source>
        <dbReference type="PROSITE" id="PS50999"/>
    </source>
</evidence>
<comment type="cofactor">
    <cofactor evidence="16">
        <name>Cu cation</name>
        <dbReference type="ChEBI" id="CHEBI:23378"/>
    </cofactor>
    <text evidence="16">Binds a copper A center.</text>
</comment>
<keyword evidence="4 16" id="KW-0813">Transport</keyword>
<keyword evidence="8 16" id="KW-0999">Mitochondrion inner membrane</keyword>
<dbReference type="Gene3D" id="1.10.287.90">
    <property type="match status" value="1"/>
</dbReference>
<evidence type="ECO:0000256" key="15">
    <source>
        <dbReference type="ARBA" id="ARBA00049512"/>
    </source>
</evidence>
<dbReference type="GO" id="GO:0016491">
    <property type="term" value="F:oxidoreductase activity"/>
    <property type="evidence" value="ECO:0007669"/>
    <property type="project" value="InterPro"/>
</dbReference>
<evidence type="ECO:0000256" key="2">
    <source>
        <dbReference type="ARBA" id="ARBA00007866"/>
    </source>
</evidence>
<dbReference type="InterPro" id="IPR036257">
    <property type="entry name" value="Cyt_c_oxidase_su2_TM_sf"/>
</dbReference>
<keyword evidence="12 17" id="KW-1133">Transmembrane helix</keyword>
<protein>
    <recommendedName>
        <fullName evidence="3 16">Cytochrome c oxidase subunit 2</fullName>
    </recommendedName>
</protein>
<feature type="domain" description="Cytochrome oxidase subunit II copper A binding" evidence="18">
    <location>
        <begin position="92"/>
        <end position="225"/>
    </location>
</feature>
<dbReference type="NCBIfam" id="TIGR02866">
    <property type="entry name" value="CoxB"/>
    <property type="match status" value="1"/>
</dbReference>
<dbReference type="GO" id="GO:0005743">
    <property type="term" value="C:mitochondrial inner membrane"/>
    <property type="evidence" value="ECO:0007669"/>
    <property type="project" value="UniProtKB-SubCell"/>
</dbReference>
<dbReference type="PANTHER" id="PTHR22888:SF9">
    <property type="entry name" value="CYTOCHROME C OXIDASE SUBUNIT 2"/>
    <property type="match status" value="1"/>
</dbReference>
<evidence type="ECO:0000256" key="12">
    <source>
        <dbReference type="ARBA" id="ARBA00022989"/>
    </source>
</evidence>
<evidence type="ECO:0000313" key="20">
    <source>
        <dbReference type="EMBL" id="ACR55907.1"/>
    </source>
</evidence>
<dbReference type="InterPro" id="IPR045187">
    <property type="entry name" value="CcO_II"/>
</dbReference>
<dbReference type="Pfam" id="PF00116">
    <property type="entry name" value="COX2"/>
    <property type="match status" value="1"/>
</dbReference>
<evidence type="ECO:0000256" key="3">
    <source>
        <dbReference type="ARBA" id="ARBA00015946"/>
    </source>
</evidence>
<keyword evidence="10" id="KW-1278">Translocase</keyword>
<dbReference type="InterPro" id="IPR008972">
    <property type="entry name" value="Cupredoxin"/>
</dbReference>
<dbReference type="AlphaFoldDB" id="C7BG50"/>
<dbReference type="FunFam" id="2.60.40.420:FF:000001">
    <property type="entry name" value="Cytochrome c oxidase subunit 2"/>
    <property type="match status" value="1"/>
</dbReference>
<evidence type="ECO:0000256" key="6">
    <source>
        <dbReference type="ARBA" id="ARBA00022692"/>
    </source>
</evidence>
<organism evidence="20">
    <name type="scientific">Endomyzostoma sp. MZ-2009</name>
    <dbReference type="NCBI Taxonomy" id="644517"/>
    <lineage>
        <taxon>Eukaryota</taxon>
        <taxon>Metazoa</taxon>
        <taxon>Spiralia</taxon>
        <taxon>Lophotrochozoa</taxon>
        <taxon>Annelida</taxon>
        <taxon>Myzostomida</taxon>
        <taxon>Endomyzostomatidae</taxon>
        <taxon>Endomyzostoma</taxon>
    </lineage>
</organism>
<dbReference type="Pfam" id="PF02790">
    <property type="entry name" value="COX2_TM"/>
    <property type="match status" value="1"/>
</dbReference>
<keyword evidence="13 16" id="KW-0186">Copper</keyword>
<evidence type="ECO:0000256" key="7">
    <source>
        <dbReference type="ARBA" id="ARBA00022723"/>
    </source>
</evidence>
<comment type="subcellular location">
    <subcellularLocation>
        <location evidence="1 16">Mitochondrion inner membrane</location>
        <topology evidence="1 16">Multi-pass membrane protein</topology>
    </subcellularLocation>
</comment>
<evidence type="ECO:0000256" key="8">
    <source>
        <dbReference type="ARBA" id="ARBA00022792"/>
    </source>
</evidence>
<feature type="domain" description="Cytochrome oxidase subunit II transmembrane region profile" evidence="19">
    <location>
        <begin position="1"/>
        <end position="91"/>
    </location>
</feature>
<dbReference type="GO" id="GO:0004129">
    <property type="term" value="F:cytochrome-c oxidase activity"/>
    <property type="evidence" value="ECO:0007669"/>
    <property type="project" value="UniProtKB-EC"/>
</dbReference>
<comment type="catalytic activity">
    <reaction evidence="15">
        <text>4 Fe(II)-[cytochrome c] + O2 + 8 H(+)(in) = 4 Fe(III)-[cytochrome c] + 2 H2O + 4 H(+)(out)</text>
        <dbReference type="Rhea" id="RHEA:11436"/>
        <dbReference type="Rhea" id="RHEA-COMP:10350"/>
        <dbReference type="Rhea" id="RHEA-COMP:14399"/>
        <dbReference type="ChEBI" id="CHEBI:15377"/>
        <dbReference type="ChEBI" id="CHEBI:15378"/>
        <dbReference type="ChEBI" id="CHEBI:15379"/>
        <dbReference type="ChEBI" id="CHEBI:29033"/>
        <dbReference type="ChEBI" id="CHEBI:29034"/>
        <dbReference type="EC" id="7.1.1.9"/>
    </reaction>
    <physiologicalReaction direction="left-to-right" evidence="15">
        <dbReference type="Rhea" id="RHEA:11437"/>
    </physiologicalReaction>
</comment>
<accession>C7BG50</accession>
<evidence type="ECO:0000256" key="13">
    <source>
        <dbReference type="ARBA" id="ARBA00023008"/>
    </source>
</evidence>
<evidence type="ECO:0000256" key="10">
    <source>
        <dbReference type="ARBA" id="ARBA00022967"/>
    </source>
</evidence>
<dbReference type="PANTHER" id="PTHR22888">
    <property type="entry name" value="CYTOCHROME C OXIDASE, SUBUNIT II"/>
    <property type="match status" value="1"/>
</dbReference>
<dbReference type="PRINTS" id="PR01166">
    <property type="entry name" value="CYCOXIDASEII"/>
</dbReference>
<evidence type="ECO:0000256" key="4">
    <source>
        <dbReference type="ARBA" id="ARBA00022448"/>
    </source>
</evidence>
<keyword evidence="9" id="KW-0460">Magnesium</keyword>